<comment type="caution">
    <text evidence="1">The sequence shown here is derived from an EMBL/GenBank/DDBJ whole genome shotgun (WGS) entry which is preliminary data.</text>
</comment>
<protein>
    <submittedName>
        <fullName evidence="1">Uncharacterized protein</fullName>
    </submittedName>
</protein>
<evidence type="ECO:0000313" key="2">
    <source>
        <dbReference type="Proteomes" id="UP000631114"/>
    </source>
</evidence>
<dbReference type="Proteomes" id="UP000631114">
    <property type="component" value="Unassembled WGS sequence"/>
</dbReference>
<accession>A0A835H4A2</accession>
<name>A0A835H4A2_9MAGN</name>
<dbReference type="PANTHER" id="PTHR36042:SF1">
    <property type="entry name" value="OS05G0490900 PROTEIN"/>
    <property type="match status" value="1"/>
</dbReference>
<proteinExistence type="predicted"/>
<dbReference type="PANTHER" id="PTHR36042">
    <property type="entry name" value="OS05G0490900 PROTEIN"/>
    <property type="match status" value="1"/>
</dbReference>
<dbReference type="AlphaFoldDB" id="A0A835H4A2"/>
<sequence>MAASTLSLGTLFPTHASLKLNSKNSSPSLYSKRTRRVHKSRAPRKFTIFAVTEGSARSSKSEEKIPSWALPDSDELPPWAQVEGQESLQQTYEIPFYVQLLASAITAIAAVRIPLFMSSSDPILRLLSHQFFRLLILTADRHSSGSNLFKQLTRQVKTKMGKTAIARLRAFIGAQL</sequence>
<gene>
    <name evidence="1" type="ORF">IFM89_010407</name>
</gene>
<organism evidence="1 2">
    <name type="scientific">Coptis chinensis</name>
    <dbReference type="NCBI Taxonomy" id="261450"/>
    <lineage>
        <taxon>Eukaryota</taxon>
        <taxon>Viridiplantae</taxon>
        <taxon>Streptophyta</taxon>
        <taxon>Embryophyta</taxon>
        <taxon>Tracheophyta</taxon>
        <taxon>Spermatophyta</taxon>
        <taxon>Magnoliopsida</taxon>
        <taxon>Ranunculales</taxon>
        <taxon>Ranunculaceae</taxon>
        <taxon>Coptidoideae</taxon>
        <taxon>Coptis</taxon>
    </lineage>
</organism>
<evidence type="ECO:0000313" key="1">
    <source>
        <dbReference type="EMBL" id="KAF9591960.1"/>
    </source>
</evidence>
<dbReference type="OrthoDB" id="2013891at2759"/>
<reference evidence="1 2" key="1">
    <citation type="submission" date="2020-10" db="EMBL/GenBank/DDBJ databases">
        <title>The Coptis chinensis genome and diversification of protoberbering-type alkaloids.</title>
        <authorList>
            <person name="Wang B."/>
            <person name="Shu S."/>
            <person name="Song C."/>
            <person name="Liu Y."/>
        </authorList>
    </citation>
    <scope>NUCLEOTIDE SEQUENCE [LARGE SCALE GENOMIC DNA]</scope>
    <source>
        <strain evidence="1">HL-2020</strain>
        <tissue evidence="1">Leaf</tissue>
    </source>
</reference>
<dbReference type="EMBL" id="JADFTS010000008">
    <property type="protein sequence ID" value="KAF9591960.1"/>
    <property type="molecule type" value="Genomic_DNA"/>
</dbReference>
<keyword evidence="2" id="KW-1185">Reference proteome</keyword>